<dbReference type="RefSeq" id="XP_025392630.1">
    <property type="nucleotide sequence ID" value="XM_025535058.1"/>
</dbReference>
<evidence type="ECO:0000313" key="3">
    <source>
        <dbReference type="Proteomes" id="UP000246171"/>
    </source>
</evidence>
<dbReference type="Pfam" id="PF04749">
    <property type="entry name" value="PLAC8"/>
    <property type="match status" value="1"/>
</dbReference>
<dbReference type="VEuPathDB" id="FungiDB:BO83DRAFT_422726"/>
<keyword evidence="1" id="KW-1133">Transmembrane helix</keyword>
<dbReference type="Proteomes" id="UP000246171">
    <property type="component" value="Unassembled WGS sequence"/>
</dbReference>
<dbReference type="EMBL" id="MSFU01000002">
    <property type="protein sequence ID" value="PWY84075.1"/>
    <property type="molecule type" value="Genomic_DNA"/>
</dbReference>
<evidence type="ECO:0000313" key="2">
    <source>
        <dbReference type="EMBL" id="PWY84075.1"/>
    </source>
</evidence>
<proteinExistence type="predicted"/>
<accession>A0A317WDM8</accession>
<feature type="transmembrane region" description="Helical" evidence="1">
    <location>
        <begin position="49"/>
        <end position="70"/>
    </location>
</feature>
<evidence type="ECO:0000256" key="1">
    <source>
        <dbReference type="SAM" id="Phobius"/>
    </source>
</evidence>
<organism evidence="2 3">
    <name type="scientific">Aspergillus eucalypticola (strain CBS 122712 / IBT 29274)</name>
    <dbReference type="NCBI Taxonomy" id="1448314"/>
    <lineage>
        <taxon>Eukaryota</taxon>
        <taxon>Fungi</taxon>
        <taxon>Dikarya</taxon>
        <taxon>Ascomycota</taxon>
        <taxon>Pezizomycotina</taxon>
        <taxon>Eurotiomycetes</taxon>
        <taxon>Eurotiomycetidae</taxon>
        <taxon>Eurotiales</taxon>
        <taxon>Aspergillaceae</taxon>
        <taxon>Aspergillus</taxon>
        <taxon>Aspergillus subgen. Circumdati</taxon>
    </lineage>
</organism>
<dbReference type="InterPro" id="IPR006461">
    <property type="entry name" value="PLAC_motif_containing"/>
</dbReference>
<dbReference type="NCBIfam" id="TIGR01571">
    <property type="entry name" value="A_thal_Cys_rich"/>
    <property type="match status" value="1"/>
</dbReference>
<keyword evidence="1" id="KW-0812">Transmembrane</keyword>
<dbReference type="PANTHER" id="PTHR15907">
    <property type="entry name" value="DUF614 FAMILY PROTEIN-RELATED"/>
    <property type="match status" value="1"/>
</dbReference>
<comment type="caution">
    <text evidence="2">The sequence shown here is derived from an EMBL/GenBank/DDBJ whole genome shotgun (WGS) entry which is preliminary data.</text>
</comment>
<dbReference type="OrthoDB" id="1045822at2759"/>
<protein>
    <submittedName>
        <fullName evidence="2">PLAC8-domain-containing protein</fullName>
    </submittedName>
</protein>
<name>A0A317WDM8_ASPEC</name>
<gene>
    <name evidence="2" type="ORF">BO83DRAFT_422726</name>
</gene>
<sequence length="137" mass="14750">MGEGQEWSSGFWDCCSPCGTCFLGCCCPCCLHGRTSSRLEDPTLKDDSMMNGGCCLYFLLGYCGFHFIPLMMKRGQIREKFGLEGSGCGDCMRACCCPCCTLMQHEKELESRAALLEGGAGAAGQQGYKAPGGMQYA</sequence>
<dbReference type="AlphaFoldDB" id="A0A317WDM8"/>
<keyword evidence="3" id="KW-1185">Reference proteome</keyword>
<keyword evidence="1" id="KW-0472">Membrane</keyword>
<dbReference type="GeneID" id="37057020"/>
<reference evidence="2" key="1">
    <citation type="submission" date="2016-12" db="EMBL/GenBank/DDBJ databases">
        <title>The genomes of Aspergillus section Nigri reveals drivers in fungal speciation.</title>
        <authorList>
            <consortium name="DOE Joint Genome Institute"/>
            <person name="Vesth T.C."/>
            <person name="Nybo J."/>
            <person name="Theobald S."/>
            <person name="Brandl J."/>
            <person name="Frisvad J.C."/>
            <person name="Nielsen K.F."/>
            <person name="Lyhne E.K."/>
            <person name="Kogle M.E."/>
            <person name="Kuo A."/>
            <person name="Riley R."/>
            <person name="Clum A."/>
            <person name="Nolan M."/>
            <person name="Lipzen A."/>
            <person name="Salamov A."/>
            <person name="Henrissat B."/>
            <person name="Wiebenga A."/>
            <person name="De vries R.P."/>
            <person name="Grigoriev I.V."/>
            <person name="Mortensen U.H."/>
            <person name="Andersen M.R."/>
            <person name="Baker S.E."/>
        </authorList>
    </citation>
    <scope>NUCLEOTIDE SEQUENCE</scope>
    <source>
        <strain evidence="2">CBS 122712</strain>
    </source>
</reference>